<dbReference type="RefSeq" id="WP_089756466.1">
    <property type="nucleotide sequence ID" value="NZ_FNKL01000004.1"/>
</dbReference>
<keyword evidence="6" id="KW-1185">Reference proteome</keyword>
<evidence type="ECO:0000313" key="5">
    <source>
        <dbReference type="EMBL" id="SDQ97379.1"/>
    </source>
</evidence>
<proteinExistence type="inferred from homology"/>
<accession>A0A1H1F9C9</accession>
<dbReference type="SUPFAM" id="SSF51735">
    <property type="entry name" value="NAD(P)-binding Rossmann-fold domains"/>
    <property type="match status" value="1"/>
</dbReference>
<sequence>MKKVFITGANKGIGFATAKQLLQKGFYVYLGCRSRERGLEALDNLRSEGLIHSEIMQIDITKDESVKNARIELGKKTDRLDVLINNVGITGNMPQDALSATVSEFEKVLDTNLYGTLRVVRSFIDLLQVSAEPQIINISSSIGSLKLHSDTSWKYYENANLFMVYAVSKAALNMYTISLANQLPTFRVNLVDPGFIKTDLTNNQGTGTPENAANTIVSTMLDKNFPTGNFISADHDPERKECPW</sequence>
<dbReference type="EMBL" id="FNKL01000004">
    <property type="protein sequence ID" value="SDQ97379.1"/>
    <property type="molecule type" value="Genomic_DNA"/>
</dbReference>
<dbReference type="Gene3D" id="3.40.50.720">
    <property type="entry name" value="NAD(P)-binding Rossmann-like Domain"/>
    <property type="match status" value="1"/>
</dbReference>
<dbReference type="PRINTS" id="PR00080">
    <property type="entry name" value="SDRFAMILY"/>
</dbReference>
<keyword evidence="3" id="KW-0560">Oxidoreductase</keyword>
<dbReference type="PRINTS" id="PR00081">
    <property type="entry name" value="GDHRDH"/>
</dbReference>
<evidence type="ECO:0000256" key="1">
    <source>
        <dbReference type="ARBA" id="ARBA00006484"/>
    </source>
</evidence>
<keyword evidence="2" id="KW-0521">NADP</keyword>
<evidence type="ECO:0000313" key="6">
    <source>
        <dbReference type="Proteomes" id="UP000199627"/>
    </source>
</evidence>
<name>A0A1H1F9C9_9FLAO</name>
<dbReference type="InterPro" id="IPR020904">
    <property type="entry name" value="Sc_DH/Rdtase_CS"/>
</dbReference>
<dbReference type="STRING" id="311333.SAMN05421664_2930"/>
<dbReference type="AlphaFoldDB" id="A0A1H1F9C9"/>
<dbReference type="PANTHER" id="PTHR43490">
    <property type="entry name" value="(+)-NEOMENTHOL DEHYDROGENASE"/>
    <property type="match status" value="1"/>
</dbReference>
<dbReference type="PROSITE" id="PS00061">
    <property type="entry name" value="ADH_SHORT"/>
    <property type="match status" value="1"/>
</dbReference>
<evidence type="ECO:0000256" key="3">
    <source>
        <dbReference type="ARBA" id="ARBA00023002"/>
    </source>
</evidence>
<dbReference type="GO" id="GO:0016491">
    <property type="term" value="F:oxidoreductase activity"/>
    <property type="evidence" value="ECO:0007669"/>
    <property type="project" value="UniProtKB-KW"/>
</dbReference>
<protein>
    <submittedName>
        <fullName evidence="5">NAD(P)-dependent dehydrogenase, short-chain alcohol dehydrogenase family</fullName>
    </submittedName>
</protein>
<dbReference type="PANTHER" id="PTHR43490:SF99">
    <property type="entry name" value="SHORT-CHAIN DEHYDROGENASE_REDUCTASE"/>
    <property type="match status" value="1"/>
</dbReference>
<dbReference type="Pfam" id="PF00106">
    <property type="entry name" value="adh_short"/>
    <property type="match status" value="1"/>
</dbReference>
<gene>
    <name evidence="5" type="ORF">SAMN05421664_2930</name>
</gene>
<evidence type="ECO:0000256" key="4">
    <source>
        <dbReference type="RuleBase" id="RU000363"/>
    </source>
</evidence>
<dbReference type="Proteomes" id="UP000199627">
    <property type="component" value="Unassembled WGS sequence"/>
</dbReference>
<dbReference type="GO" id="GO:0016020">
    <property type="term" value="C:membrane"/>
    <property type="evidence" value="ECO:0007669"/>
    <property type="project" value="TreeGrafter"/>
</dbReference>
<reference evidence="6" key="1">
    <citation type="submission" date="2016-10" db="EMBL/GenBank/DDBJ databases">
        <authorList>
            <person name="Varghese N."/>
            <person name="Submissions S."/>
        </authorList>
    </citation>
    <scope>NUCLEOTIDE SEQUENCE [LARGE SCALE GENOMIC DNA]</scope>
    <source>
        <strain evidence="6">DSM 17072</strain>
    </source>
</reference>
<dbReference type="OrthoDB" id="5786478at2"/>
<dbReference type="InterPro" id="IPR002347">
    <property type="entry name" value="SDR_fam"/>
</dbReference>
<organism evidence="5 6">
    <name type="scientific">Chryseobacterium soldanellicola</name>
    <dbReference type="NCBI Taxonomy" id="311333"/>
    <lineage>
        <taxon>Bacteria</taxon>
        <taxon>Pseudomonadati</taxon>
        <taxon>Bacteroidota</taxon>
        <taxon>Flavobacteriia</taxon>
        <taxon>Flavobacteriales</taxon>
        <taxon>Weeksellaceae</taxon>
        <taxon>Chryseobacterium group</taxon>
        <taxon>Chryseobacterium</taxon>
    </lineage>
</organism>
<evidence type="ECO:0000256" key="2">
    <source>
        <dbReference type="ARBA" id="ARBA00022857"/>
    </source>
</evidence>
<comment type="similarity">
    <text evidence="1 4">Belongs to the short-chain dehydrogenases/reductases (SDR) family.</text>
</comment>
<dbReference type="InterPro" id="IPR036291">
    <property type="entry name" value="NAD(P)-bd_dom_sf"/>
</dbReference>